<dbReference type="SUPFAM" id="SSF82199">
    <property type="entry name" value="SET domain"/>
    <property type="match status" value="1"/>
</dbReference>
<dbReference type="STRING" id="3469.A0A4Y7LJ08"/>
<reference evidence="5 6" key="1">
    <citation type="journal article" date="2018" name="Science">
        <title>The opium poppy genome and morphinan production.</title>
        <authorList>
            <person name="Guo L."/>
            <person name="Winzer T."/>
            <person name="Yang X."/>
            <person name="Li Y."/>
            <person name="Ning Z."/>
            <person name="He Z."/>
            <person name="Teodor R."/>
            <person name="Lu Y."/>
            <person name="Bowser T.A."/>
            <person name="Graham I.A."/>
            <person name="Ye K."/>
        </authorList>
    </citation>
    <scope>NUCLEOTIDE SEQUENCE [LARGE SCALE GENOMIC DNA]</scope>
    <source>
        <strain evidence="6">cv. HN1</strain>
        <tissue evidence="5">Leaves</tissue>
    </source>
</reference>
<organism evidence="5 6">
    <name type="scientific">Papaver somniferum</name>
    <name type="common">Opium poppy</name>
    <dbReference type="NCBI Taxonomy" id="3469"/>
    <lineage>
        <taxon>Eukaryota</taxon>
        <taxon>Viridiplantae</taxon>
        <taxon>Streptophyta</taxon>
        <taxon>Embryophyta</taxon>
        <taxon>Tracheophyta</taxon>
        <taxon>Spermatophyta</taxon>
        <taxon>Magnoliopsida</taxon>
        <taxon>Ranunculales</taxon>
        <taxon>Papaveraceae</taxon>
        <taxon>Papaveroideae</taxon>
        <taxon>Papaver</taxon>
    </lineage>
</organism>
<accession>A0A4Y7LJ08</accession>
<dbReference type="Gene3D" id="3.90.1410.10">
    <property type="entry name" value="set domain protein methyltransferase, domain 1"/>
    <property type="match status" value="1"/>
</dbReference>
<sequence>MASREKANKDSKWAGYLQILPEKTDSTIFWSEEELSEIQGTQLNEHNLGCESICAQRISQCRTRSHTSQQASFPFNYIRRLLLGIWYTQIKSIFTPSWSRCCSSPSSRLEGSCILKISMTMIYLFYKINHSSSITTENVCWEIKGGGIFSRGVFFSLRTPVSVKSGEQIYIQYDAGKSSAELALDYGFVESKPDRNAYTLTLGISDSDPFLGDKLDIAESNALGGQDAFLLESVFRSAVWGHLEMPISPANEELICRVLRETCKTALSKYATTIEEDEKLLEGGNLSPRLAVALGIRLAEKKILQQIDEVIRNRELEILP</sequence>
<dbReference type="Gene3D" id="3.90.1420.10">
    <property type="entry name" value="Rubisco LSMT, substrate-binding domain"/>
    <property type="match status" value="1"/>
</dbReference>
<feature type="domain" description="Rubisco LSMT substrate-binding" evidence="4">
    <location>
        <begin position="224"/>
        <end position="304"/>
    </location>
</feature>
<dbReference type="InterPro" id="IPR036464">
    <property type="entry name" value="Rubisco_LSMT_subst-bd_sf"/>
</dbReference>
<proteinExistence type="predicted"/>
<name>A0A4Y7LJ08_PAPSO</name>
<dbReference type="Pfam" id="PF09273">
    <property type="entry name" value="Rubis-subs-bind"/>
    <property type="match status" value="1"/>
</dbReference>
<evidence type="ECO:0000256" key="2">
    <source>
        <dbReference type="ARBA" id="ARBA00022679"/>
    </source>
</evidence>
<dbReference type="Proteomes" id="UP000316621">
    <property type="component" value="Chromosome 11"/>
</dbReference>
<evidence type="ECO:0000313" key="5">
    <source>
        <dbReference type="EMBL" id="RZC84600.1"/>
    </source>
</evidence>
<dbReference type="PANTHER" id="PTHR13271:SF113">
    <property type="entry name" value="[FRUCTOSE-BISPHOSPHATE ALDOLASE]-LYSINE N-METHYLTRANSFERASE, CHLOROPLASTIC"/>
    <property type="match status" value="1"/>
</dbReference>
<keyword evidence="2" id="KW-0808">Transferase</keyword>
<evidence type="ECO:0000256" key="1">
    <source>
        <dbReference type="ARBA" id="ARBA00022603"/>
    </source>
</evidence>
<evidence type="ECO:0000259" key="4">
    <source>
        <dbReference type="Pfam" id="PF09273"/>
    </source>
</evidence>
<keyword evidence="6" id="KW-1185">Reference proteome</keyword>
<dbReference type="AlphaFoldDB" id="A0A4Y7LJ08"/>
<dbReference type="InterPro" id="IPR015353">
    <property type="entry name" value="Rubisco_LSMT_subst-bd"/>
</dbReference>
<gene>
    <name evidence="5" type="ORF">C5167_047386</name>
</gene>
<dbReference type="SUPFAM" id="SSF81822">
    <property type="entry name" value="RuBisCo LSMT C-terminal, substrate-binding domain"/>
    <property type="match status" value="1"/>
</dbReference>
<dbReference type="GO" id="GO:0016279">
    <property type="term" value="F:protein-lysine N-methyltransferase activity"/>
    <property type="evidence" value="ECO:0007669"/>
    <property type="project" value="TreeGrafter"/>
</dbReference>
<evidence type="ECO:0000313" key="6">
    <source>
        <dbReference type="Proteomes" id="UP000316621"/>
    </source>
</evidence>
<dbReference type="EMBL" id="CM010725">
    <property type="protein sequence ID" value="RZC84600.1"/>
    <property type="molecule type" value="Genomic_DNA"/>
</dbReference>
<protein>
    <recommendedName>
        <fullName evidence="4">Rubisco LSMT substrate-binding domain-containing protein</fullName>
    </recommendedName>
</protein>
<dbReference type="GO" id="GO:0032259">
    <property type="term" value="P:methylation"/>
    <property type="evidence" value="ECO:0007669"/>
    <property type="project" value="UniProtKB-KW"/>
</dbReference>
<dbReference type="Gramene" id="RZC84600">
    <property type="protein sequence ID" value="RZC84600"/>
    <property type="gene ID" value="C5167_047386"/>
</dbReference>
<dbReference type="InterPro" id="IPR046341">
    <property type="entry name" value="SET_dom_sf"/>
</dbReference>
<evidence type="ECO:0000256" key="3">
    <source>
        <dbReference type="ARBA" id="ARBA00022691"/>
    </source>
</evidence>
<dbReference type="OMA" id="DEFCWAR"/>
<dbReference type="PANTHER" id="PTHR13271">
    <property type="entry name" value="UNCHARACTERIZED PUTATIVE METHYLTRANSFERASE"/>
    <property type="match status" value="1"/>
</dbReference>
<dbReference type="InterPro" id="IPR050600">
    <property type="entry name" value="SETD3_SETD6_MTase"/>
</dbReference>
<keyword evidence="3" id="KW-0949">S-adenosyl-L-methionine</keyword>
<keyword evidence="1" id="KW-0489">Methyltransferase</keyword>